<accession>A0A1H3YG10</accession>
<evidence type="ECO:0000313" key="2">
    <source>
        <dbReference type="Proteomes" id="UP000199041"/>
    </source>
</evidence>
<organism evidence="1 2">
    <name type="scientific">Arachidicoccus rhizosphaerae</name>
    <dbReference type="NCBI Taxonomy" id="551991"/>
    <lineage>
        <taxon>Bacteria</taxon>
        <taxon>Pseudomonadati</taxon>
        <taxon>Bacteroidota</taxon>
        <taxon>Chitinophagia</taxon>
        <taxon>Chitinophagales</taxon>
        <taxon>Chitinophagaceae</taxon>
        <taxon>Arachidicoccus</taxon>
    </lineage>
</organism>
<dbReference type="Proteomes" id="UP000199041">
    <property type="component" value="Unassembled WGS sequence"/>
</dbReference>
<evidence type="ECO:0000313" key="1">
    <source>
        <dbReference type="EMBL" id="SEA09944.1"/>
    </source>
</evidence>
<proteinExistence type="predicted"/>
<dbReference type="STRING" id="551991.SAMN05192529_10833"/>
<sequence>MTPDMGECANGAYFLLKSKLDSLPWMLYAQLKILFKYPLKFWC</sequence>
<protein>
    <submittedName>
        <fullName evidence="1">Uncharacterized protein</fullName>
    </submittedName>
</protein>
<dbReference type="EMBL" id="FNQY01000008">
    <property type="protein sequence ID" value="SEA09944.1"/>
    <property type="molecule type" value="Genomic_DNA"/>
</dbReference>
<name>A0A1H3YG10_9BACT</name>
<reference evidence="1 2" key="1">
    <citation type="submission" date="2016-10" db="EMBL/GenBank/DDBJ databases">
        <authorList>
            <person name="de Groot N.N."/>
        </authorList>
    </citation>
    <scope>NUCLEOTIDE SEQUENCE [LARGE SCALE GENOMIC DNA]</scope>
    <source>
        <strain evidence="1 2">Vu-144</strain>
    </source>
</reference>
<dbReference type="AlphaFoldDB" id="A0A1H3YG10"/>
<gene>
    <name evidence="1" type="ORF">SAMN05192529_10833</name>
</gene>
<keyword evidence="2" id="KW-1185">Reference proteome</keyword>